<dbReference type="AlphaFoldDB" id="A0A1M7MD81"/>
<dbReference type="PANTHER" id="PTHR30480:SF13">
    <property type="entry name" value="BETA-HEXOSAMINIDASE"/>
    <property type="match status" value="1"/>
</dbReference>
<dbReference type="Pfam" id="PF00933">
    <property type="entry name" value="Glyco_hydro_3"/>
    <property type="match status" value="1"/>
</dbReference>
<dbReference type="OrthoDB" id="9805821at2"/>
<evidence type="ECO:0000256" key="1">
    <source>
        <dbReference type="ARBA" id="ARBA00001231"/>
    </source>
</evidence>
<dbReference type="InterPro" id="IPR002772">
    <property type="entry name" value="Glyco_hydro_3_C"/>
</dbReference>
<dbReference type="GO" id="GO:0004563">
    <property type="term" value="F:beta-N-acetylhexosaminidase activity"/>
    <property type="evidence" value="ECO:0007669"/>
    <property type="project" value="UniProtKB-EC"/>
</dbReference>
<dbReference type="Gene3D" id="3.40.50.1700">
    <property type="entry name" value="Glycoside hydrolase family 3 C-terminal domain"/>
    <property type="match status" value="1"/>
</dbReference>
<dbReference type="SUPFAM" id="SSF56601">
    <property type="entry name" value="beta-lactamase/transpeptidase-like"/>
    <property type="match status" value="1"/>
</dbReference>
<comment type="similarity">
    <text evidence="2">Belongs to the glycosyl hydrolase 3 family.</text>
</comment>
<feature type="signal peptide" evidence="6">
    <location>
        <begin position="1"/>
        <end position="22"/>
    </location>
</feature>
<dbReference type="SUPFAM" id="SSF52279">
    <property type="entry name" value="Beta-D-glucan exohydrolase, C-terminal domain"/>
    <property type="match status" value="1"/>
</dbReference>
<dbReference type="InterPro" id="IPR050226">
    <property type="entry name" value="NagZ_Beta-hexosaminidase"/>
</dbReference>
<dbReference type="InterPro" id="IPR012338">
    <property type="entry name" value="Beta-lactam/transpept-like"/>
</dbReference>
<gene>
    <name evidence="10" type="ORF">SAMN05878281_2414</name>
</gene>
<evidence type="ECO:0000313" key="11">
    <source>
        <dbReference type="Proteomes" id="UP000190235"/>
    </source>
</evidence>
<keyword evidence="11" id="KW-1185">Reference proteome</keyword>
<dbReference type="InterPro" id="IPR036881">
    <property type="entry name" value="Glyco_hydro_3_C_sf"/>
</dbReference>
<dbReference type="PRINTS" id="PR00133">
    <property type="entry name" value="GLHYDRLASE3"/>
</dbReference>
<feature type="domain" description="Glycoside hydrolase family 3 C-terminal" evidence="9">
    <location>
        <begin position="404"/>
        <end position="567"/>
    </location>
</feature>
<evidence type="ECO:0000256" key="4">
    <source>
        <dbReference type="ARBA" id="ARBA00022801"/>
    </source>
</evidence>
<feature type="chain" id="PRO_5012455366" description="beta-N-acetylhexosaminidase" evidence="6">
    <location>
        <begin position="23"/>
        <end position="983"/>
    </location>
</feature>
<name>A0A1M7MD81_9FLAO</name>
<feature type="domain" description="Glycoside hydrolase family 3 N-terminal" evidence="8">
    <location>
        <begin position="51"/>
        <end position="364"/>
    </location>
</feature>
<protein>
    <recommendedName>
        <fullName evidence="3">beta-N-acetylhexosaminidase</fullName>
        <ecNumber evidence="3">3.2.1.52</ecNumber>
    </recommendedName>
</protein>
<dbReference type="Gene3D" id="3.40.710.10">
    <property type="entry name" value="DD-peptidase/beta-lactamase superfamily"/>
    <property type="match status" value="1"/>
</dbReference>
<evidence type="ECO:0000256" key="6">
    <source>
        <dbReference type="SAM" id="SignalP"/>
    </source>
</evidence>
<dbReference type="InterPro" id="IPR001466">
    <property type="entry name" value="Beta-lactam-related"/>
</dbReference>
<evidence type="ECO:0000313" key="10">
    <source>
        <dbReference type="EMBL" id="SHM88696.1"/>
    </source>
</evidence>
<keyword evidence="6" id="KW-0732">Signal</keyword>
<dbReference type="EC" id="3.2.1.52" evidence="3"/>
<evidence type="ECO:0000259" key="9">
    <source>
        <dbReference type="Pfam" id="PF01915"/>
    </source>
</evidence>
<dbReference type="PANTHER" id="PTHR30480">
    <property type="entry name" value="BETA-HEXOSAMINIDASE-RELATED"/>
    <property type="match status" value="1"/>
</dbReference>
<dbReference type="Proteomes" id="UP000190235">
    <property type="component" value="Chromosome I"/>
</dbReference>
<dbReference type="SUPFAM" id="SSF51445">
    <property type="entry name" value="(Trans)glycosidases"/>
    <property type="match status" value="1"/>
</dbReference>
<dbReference type="GO" id="GO:0005975">
    <property type="term" value="P:carbohydrate metabolic process"/>
    <property type="evidence" value="ECO:0007669"/>
    <property type="project" value="InterPro"/>
</dbReference>
<evidence type="ECO:0000259" key="8">
    <source>
        <dbReference type="Pfam" id="PF00933"/>
    </source>
</evidence>
<dbReference type="RefSeq" id="WP_079735453.1">
    <property type="nucleotide sequence ID" value="NZ_LT670848.1"/>
</dbReference>
<dbReference type="InterPro" id="IPR001764">
    <property type="entry name" value="Glyco_hydro_3_N"/>
</dbReference>
<evidence type="ECO:0000256" key="3">
    <source>
        <dbReference type="ARBA" id="ARBA00012663"/>
    </source>
</evidence>
<dbReference type="GO" id="GO:0009254">
    <property type="term" value="P:peptidoglycan turnover"/>
    <property type="evidence" value="ECO:0007669"/>
    <property type="project" value="TreeGrafter"/>
</dbReference>
<evidence type="ECO:0000256" key="5">
    <source>
        <dbReference type="ARBA" id="ARBA00023295"/>
    </source>
</evidence>
<organism evidence="10 11">
    <name type="scientific">Salegentibacter salegens</name>
    <dbReference type="NCBI Taxonomy" id="143223"/>
    <lineage>
        <taxon>Bacteria</taxon>
        <taxon>Pseudomonadati</taxon>
        <taxon>Bacteroidota</taxon>
        <taxon>Flavobacteriia</taxon>
        <taxon>Flavobacteriales</taxon>
        <taxon>Flavobacteriaceae</taxon>
        <taxon>Salegentibacter</taxon>
    </lineage>
</organism>
<reference evidence="11" key="1">
    <citation type="submission" date="2016-11" db="EMBL/GenBank/DDBJ databases">
        <authorList>
            <person name="Varghese N."/>
            <person name="Submissions S."/>
        </authorList>
    </citation>
    <scope>NUCLEOTIDE SEQUENCE [LARGE SCALE GENOMIC DNA]</scope>
    <source>
        <strain evidence="11">ACAM 48</strain>
    </source>
</reference>
<dbReference type="InterPro" id="IPR036962">
    <property type="entry name" value="Glyco_hydro_3_N_sf"/>
</dbReference>
<dbReference type="Pfam" id="PF00144">
    <property type="entry name" value="Beta-lactamase"/>
    <property type="match status" value="1"/>
</dbReference>
<evidence type="ECO:0000256" key="2">
    <source>
        <dbReference type="ARBA" id="ARBA00005336"/>
    </source>
</evidence>
<dbReference type="STRING" id="143223.SAMN05878281_2414"/>
<accession>A0A1M7MD81</accession>
<dbReference type="Gene3D" id="3.20.20.300">
    <property type="entry name" value="Glycoside hydrolase, family 3, N-terminal domain"/>
    <property type="match status" value="1"/>
</dbReference>
<comment type="catalytic activity">
    <reaction evidence="1">
        <text>Hydrolysis of terminal non-reducing N-acetyl-D-hexosamine residues in N-acetyl-beta-D-hexosaminides.</text>
        <dbReference type="EC" id="3.2.1.52"/>
    </reaction>
</comment>
<dbReference type="Pfam" id="PF01915">
    <property type="entry name" value="Glyco_hydro_3_C"/>
    <property type="match status" value="1"/>
</dbReference>
<sequence>MRNITSRLLIFTIAFFGLTLQAQENAKKSPEFLQYTNSKWVDSIMKELTPKERIAQLIMVAAYSNRGNAHKEEILKLINEQKIGGLIFFQGDPETQLKLMNDYQLASEVPLLGAIDAEWGLGMRLDNTISYPYQMALGAIRDDSLVYDLGQEVARQIKRTGLHLNFAPVVDVNNNPNNPVINYRSFGENKENVSAKGIAYMRGMQDANLLTTAKHFPGHGDTDTDSHYALPQINHPFERLDSLEMYPFKKLIDAGIGGVMVAHLNIPALDSTGVPSTLSKSIITGILKDSLGFKGLIVTDAMNMKGVTKGNEPGIVDKDAILAGNDLLEFTEDVPKAIDEVSKAIKQGLISQKQLDERVRKILAVKQWVGLNEFKTQSPKNILKEINTAEAKFLNRKLVEASLTVLKNENSILPIRKLDTLKIASISFGASKQTEFQKTLNLYTEVKNFQLKADAKASEIEKIREKLSEYNLVIGGIHDDSRFPRNTMKFSKPVKDFIAELSEENNTVFSYFKNPYSINKLDKIENAAGLILTYQDSKTTQDLVAQLIFGGVGANGRLPVSIGEKFKSGDGMDVKGKIRFKYTLPEDAGMNSEKLFGGVDSLMQEAIKKKATPGGQILVAKDGKIVLHKAYGYHEYSDTIKVKKTDLYDLASVTKISSALPALMKLQDEGKFDLDSGIDDYLPYFKNSNKAGVPFRQILTHQARFKPWIPYWKNTLRKNGSYKWFTFKKDSSRRFPVKVSEDLWLHRNYQKKMFKAIKKSELEEEAKYKYSGLAFYLLPSIVEEITGTDFRQYINENFYDKLGATTLGYKPMERFEKSRIVPTEHDYLFRRKAIHGMVHDEGAIMMGGVSANAGLFSTANDLAKLMQMYLNMGEYAGERYIEKETLEEWSKAQFPENDNHRGIGFDKPYLKYKGESSNTAKDASKLSFGHTGFTGIYAWVDPEEDLLYLFLSNRVLPSRENTRLYQLNTRTNIQQVLYDAIER</sequence>
<evidence type="ECO:0000259" key="7">
    <source>
        <dbReference type="Pfam" id="PF00144"/>
    </source>
</evidence>
<keyword evidence="5" id="KW-0326">Glycosidase</keyword>
<proteinExistence type="inferred from homology"/>
<dbReference type="InterPro" id="IPR017853">
    <property type="entry name" value="GH"/>
</dbReference>
<keyword evidence="4" id="KW-0378">Hydrolase</keyword>
<feature type="domain" description="Beta-lactamase-related" evidence="7">
    <location>
        <begin position="599"/>
        <end position="962"/>
    </location>
</feature>
<dbReference type="EMBL" id="LT670848">
    <property type="protein sequence ID" value="SHM88696.1"/>
    <property type="molecule type" value="Genomic_DNA"/>
</dbReference>